<dbReference type="AlphaFoldDB" id="A0A914MSG7"/>
<dbReference type="Proteomes" id="UP000887563">
    <property type="component" value="Unplaced"/>
</dbReference>
<keyword evidence="1" id="KW-1185">Reference proteome</keyword>
<name>A0A914MSG7_MELIC</name>
<accession>A0A914MSG7</accession>
<protein>
    <submittedName>
        <fullName evidence="2">Uncharacterized protein</fullName>
    </submittedName>
</protein>
<evidence type="ECO:0000313" key="2">
    <source>
        <dbReference type="WBParaSite" id="Minc3s02322g29456"/>
    </source>
</evidence>
<organism evidence="1 2">
    <name type="scientific">Meloidogyne incognita</name>
    <name type="common">Southern root-knot nematode worm</name>
    <name type="synonym">Oxyuris incognita</name>
    <dbReference type="NCBI Taxonomy" id="6306"/>
    <lineage>
        <taxon>Eukaryota</taxon>
        <taxon>Metazoa</taxon>
        <taxon>Ecdysozoa</taxon>
        <taxon>Nematoda</taxon>
        <taxon>Chromadorea</taxon>
        <taxon>Rhabditida</taxon>
        <taxon>Tylenchina</taxon>
        <taxon>Tylenchomorpha</taxon>
        <taxon>Tylenchoidea</taxon>
        <taxon>Meloidogynidae</taxon>
        <taxon>Meloidogyninae</taxon>
        <taxon>Meloidogyne</taxon>
        <taxon>Meloidogyne incognita group</taxon>
    </lineage>
</organism>
<sequence>MEDFILRPYAPPPSPTLFWVPIIRTVQFRIYILTNSSVQASMHSDKLLVRKESDNLFSSGGILASNSVQVLLTNFSSGVILTKFSSGEI</sequence>
<proteinExistence type="predicted"/>
<evidence type="ECO:0000313" key="1">
    <source>
        <dbReference type="Proteomes" id="UP000887563"/>
    </source>
</evidence>
<dbReference type="WBParaSite" id="Minc3s02322g29456">
    <property type="protein sequence ID" value="Minc3s02322g29456"/>
    <property type="gene ID" value="Minc3s02322g29456"/>
</dbReference>
<reference evidence="2" key="1">
    <citation type="submission" date="2022-11" db="UniProtKB">
        <authorList>
            <consortium name="WormBaseParasite"/>
        </authorList>
    </citation>
    <scope>IDENTIFICATION</scope>
</reference>